<name>A0AAQ3QUD0_9BACT</name>
<dbReference type="PANTHER" id="PTHR30006:SF15">
    <property type="entry name" value="IRON-UTILIZATION PERIPLASMIC PROTEIN"/>
    <property type="match status" value="1"/>
</dbReference>
<dbReference type="CDD" id="cd13542">
    <property type="entry name" value="PBP2_FutA1_ilke"/>
    <property type="match status" value="1"/>
</dbReference>
<sequence>MAFLSGASANEEITLYTHRHYESDQALFEQFEKETGIDVKVVKASADSLMERLKAEGGNTPADVLITADAGRLHKAKEQGLLQPVESEVLIERIPANLRDPDNNWFGFTERARIIAYAKDRVKPEELSTYEALAEPQWRGRVLARSSSNIYNQSLLASIIAADGEKEAYKWASGVRKNMARPPQGSDRDQMRAVAAGLGDVAIVNTYYLGLLLNSDNPKDKKVGESLGVFFPNQKGRGTHINISGAGVVANASNPDGGKRFLEFLASDQAQESFPESSYEYPAVEGIQWSPLLESWGQFKQDDLSLSELGALNAEAIRVFNRAGWE</sequence>
<evidence type="ECO:0000256" key="1">
    <source>
        <dbReference type="ARBA" id="ARBA00008520"/>
    </source>
</evidence>
<evidence type="ECO:0000313" key="4">
    <source>
        <dbReference type="EMBL" id="WOO39557.1"/>
    </source>
</evidence>
<accession>A0AAQ3QUD0</accession>
<dbReference type="SUPFAM" id="SSF53850">
    <property type="entry name" value="Periplasmic binding protein-like II"/>
    <property type="match status" value="1"/>
</dbReference>
<dbReference type="InterPro" id="IPR006059">
    <property type="entry name" value="SBP"/>
</dbReference>
<feature type="binding site" evidence="3">
    <location>
        <position position="20"/>
    </location>
    <ligand>
        <name>Fe cation</name>
        <dbReference type="ChEBI" id="CHEBI:24875"/>
    </ligand>
</feature>
<keyword evidence="5" id="KW-1185">Reference proteome</keyword>
<dbReference type="AlphaFoldDB" id="A0AAQ3QUD0"/>
<feature type="binding site" evidence="3">
    <location>
        <position position="208"/>
    </location>
    <ligand>
        <name>Fe cation</name>
        <dbReference type="ChEBI" id="CHEBI:24875"/>
    </ligand>
</feature>
<dbReference type="Proteomes" id="UP001304300">
    <property type="component" value="Chromosome"/>
</dbReference>
<organism evidence="4 5">
    <name type="scientific">Rubellicoccus peritrichatus</name>
    <dbReference type="NCBI Taxonomy" id="3080537"/>
    <lineage>
        <taxon>Bacteria</taxon>
        <taxon>Pseudomonadati</taxon>
        <taxon>Verrucomicrobiota</taxon>
        <taxon>Opitutia</taxon>
        <taxon>Puniceicoccales</taxon>
        <taxon>Cerasicoccaceae</taxon>
        <taxon>Rubellicoccus</taxon>
    </lineage>
</organism>
<dbReference type="InterPro" id="IPR026045">
    <property type="entry name" value="Ferric-bd"/>
</dbReference>
<keyword evidence="2" id="KW-0732">Signal</keyword>
<dbReference type="GO" id="GO:0046872">
    <property type="term" value="F:metal ion binding"/>
    <property type="evidence" value="ECO:0007669"/>
    <property type="project" value="UniProtKB-KW"/>
</dbReference>
<dbReference type="PIRSF" id="PIRSF002825">
    <property type="entry name" value="CfbpA"/>
    <property type="match status" value="1"/>
</dbReference>
<dbReference type="GO" id="GO:0030288">
    <property type="term" value="C:outer membrane-bounded periplasmic space"/>
    <property type="evidence" value="ECO:0007669"/>
    <property type="project" value="TreeGrafter"/>
</dbReference>
<reference evidence="4 5" key="1">
    <citation type="submission" date="2023-10" db="EMBL/GenBank/DDBJ databases">
        <title>Rubellicoccus peritrichatus gen. nov., sp. nov., isolated from an algae of coral reef tank.</title>
        <authorList>
            <person name="Luo J."/>
        </authorList>
    </citation>
    <scope>NUCLEOTIDE SEQUENCE [LARGE SCALE GENOMIC DNA]</scope>
    <source>
        <strain evidence="4 5">CR14</strain>
    </source>
</reference>
<feature type="binding site" evidence="3">
    <location>
        <position position="207"/>
    </location>
    <ligand>
        <name>Fe cation</name>
        <dbReference type="ChEBI" id="CHEBI:24875"/>
    </ligand>
</feature>
<evidence type="ECO:0000256" key="2">
    <source>
        <dbReference type="ARBA" id="ARBA00022729"/>
    </source>
</evidence>
<evidence type="ECO:0000256" key="3">
    <source>
        <dbReference type="PIRSR" id="PIRSR002825-1"/>
    </source>
</evidence>
<evidence type="ECO:0000313" key="5">
    <source>
        <dbReference type="Proteomes" id="UP001304300"/>
    </source>
</evidence>
<comment type="similarity">
    <text evidence="1">Belongs to the bacterial solute-binding protein 1 family.</text>
</comment>
<dbReference type="Pfam" id="PF01547">
    <property type="entry name" value="SBP_bac_1"/>
    <property type="match status" value="1"/>
</dbReference>
<proteinExistence type="inferred from homology"/>
<gene>
    <name evidence="4" type="ORF">RZN69_13115</name>
</gene>
<dbReference type="Gene3D" id="3.40.190.10">
    <property type="entry name" value="Periplasmic binding protein-like II"/>
    <property type="match status" value="2"/>
</dbReference>
<dbReference type="RefSeq" id="WP_317831496.1">
    <property type="nucleotide sequence ID" value="NZ_CP136920.1"/>
</dbReference>
<protein>
    <submittedName>
        <fullName evidence="4">Fe(3+) ABC transporter substrate-binding protein</fullName>
    </submittedName>
</protein>
<dbReference type="EMBL" id="CP136920">
    <property type="protein sequence ID" value="WOO39557.1"/>
    <property type="molecule type" value="Genomic_DNA"/>
</dbReference>
<keyword evidence="3" id="KW-0479">Metal-binding</keyword>
<dbReference type="PANTHER" id="PTHR30006">
    <property type="entry name" value="THIAMINE-BINDING PERIPLASMIC PROTEIN-RELATED"/>
    <property type="match status" value="1"/>
</dbReference>
<dbReference type="KEGG" id="puo:RZN69_13115"/>
<keyword evidence="3" id="KW-0408">Iron</keyword>